<evidence type="ECO:0000313" key="3">
    <source>
        <dbReference type="Proteomes" id="UP000095553"/>
    </source>
</evidence>
<evidence type="ECO:0000313" key="2">
    <source>
        <dbReference type="EMBL" id="CUN13706.1"/>
    </source>
</evidence>
<dbReference type="InterPro" id="IPR027981">
    <property type="entry name" value="DUF4446"/>
</dbReference>
<organism evidence="2 3">
    <name type="scientific">Anaerostipes hadrus</name>
    <dbReference type="NCBI Taxonomy" id="649756"/>
    <lineage>
        <taxon>Bacteria</taxon>
        <taxon>Bacillati</taxon>
        <taxon>Bacillota</taxon>
        <taxon>Clostridia</taxon>
        <taxon>Lachnospirales</taxon>
        <taxon>Lachnospiraceae</taxon>
        <taxon>Anaerostipes</taxon>
    </lineage>
</organism>
<sequence length="163" mass="18372">MTYFFNSVGMEYVVIGLAAALLLALILVIVALVKVGKLKKRYEKFLSGKDGKSLEESIVKRFDKLNEIIVEQDFLEQEIQRIDEEHKSSFSKMEVYKYNAFSDMGGETSFVIALLDHNNNGTLLNGMSSQNATYVYAKEIRNGASKVALSNEEKLTLEKCINK</sequence>
<keyword evidence="1" id="KW-0812">Transmembrane</keyword>
<feature type="transmembrane region" description="Helical" evidence="1">
    <location>
        <begin position="12"/>
        <end position="33"/>
    </location>
</feature>
<evidence type="ECO:0000256" key="1">
    <source>
        <dbReference type="SAM" id="Phobius"/>
    </source>
</evidence>
<gene>
    <name evidence="2" type="ORF">ERS852571_02755</name>
</gene>
<dbReference type="Pfam" id="PF14584">
    <property type="entry name" value="DUF4446"/>
    <property type="match status" value="1"/>
</dbReference>
<dbReference type="AlphaFoldDB" id="A0A173UH84"/>
<dbReference type="RefSeq" id="WP_055073376.1">
    <property type="nucleotide sequence ID" value="NZ_CYXY01000021.1"/>
</dbReference>
<proteinExistence type="predicted"/>
<name>A0A173UH84_ANAHA</name>
<evidence type="ECO:0008006" key="4">
    <source>
        <dbReference type="Google" id="ProtNLM"/>
    </source>
</evidence>
<dbReference type="Proteomes" id="UP000095553">
    <property type="component" value="Unassembled WGS sequence"/>
</dbReference>
<dbReference type="EMBL" id="CYXY01000021">
    <property type="protein sequence ID" value="CUN13706.1"/>
    <property type="molecule type" value="Genomic_DNA"/>
</dbReference>
<keyword evidence="1" id="KW-0472">Membrane</keyword>
<accession>A0A173UH84</accession>
<reference evidence="2 3" key="1">
    <citation type="submission" date="2015-09" db="EMBL/GenBank/DDBJ databases">
        <authorList>
            <consortium name="Pathogen Informatics"/>
        </authorList>
    </citation>
    <scope>NUCLEOTIDE SEQUENCE [LARGE SCALE GENOMIC DNA]</scope>
    <source>
        <strain evidence="2 3">2789STDY5834959</strain>
    </source>
</reference>
<keyword evidence="1" id="KW-1133">Transmembrane helix</keyword>
<protein>
    <recommendedName>
        <fullName evidence="4">DUF4446 family protein</fullName>
    </recommendedName>
</protein>